<keyword evidence="1" id="KW-1133">Transmembrane helix</keyword>
<name>A0ABT9H4Y3_9SPHN</name>
<dbReference type="RefSeq" id="WP_305928517.1">
    <property type="nucleotide sequence ID" value="NZ_JAVAIL010000001.1"/>
</dbReference>
<reference evidence="2 3" key="1">
    <citation type="submission" date="2023-08" db="EMBL/GenBank/DDBJ databases">
        <title>genomic of DY56.</title>
        <authorList>
            <person name="Wang Y."/>
        </authorList>
    </citation>
    <scope>NUCLEOTIDE SEQUENCE [LARGE SCALE GENOMIC DNA]</scope>
    <source>
        <strain evidence="2 3">DY56-A-20</strain>
    </source>
</reference>
<dbReference type="Proteomes" id="UP001235664">
    <property type="component" value="Unassembled WGS sequence"/>
</dbReference>
<feature type="transmembrane region" description="Helical" evidence="1">
    <location>
        <begin position="74"/>
        <end position="91"/>
    </location>
</feature>
<feature type="transmembrane region" description="Helical" evidence="1">
    <location>
        <begin position="103"/>
        <end position="122"/>
    </location>
</feature>
<organism evidence="2 3">
    <name type="scientific">Qipengyuania benthica</name>
    <dbReference type="NCBI Taxonomy" id="3067651"/>
    <lineage>
        <taxon>Bacteria</taxon>
        <taxon>Pseudomonadati</taxon>
        <taxon>Pseudomonadota</taxon>
        <taxon>Alphaproteobacteria</taxon>
        <taxon>Sphingomonadales</taxon>
        <taxon>Erythrobacteraceae</taxon>
        <taxon>Qipengyuania</taxon>
    </lineage>
</organism>
<keyword evidence="1" id="KW-0812">Transmembrane</keyword>
<evidence type="ECO:0008006" key="4">
    <source>
        <dbReference type="Google" id="ProtNLM"/>
    </source>
</evidence>
<protein>
    <recommendedName>
        <fullName evidence="4">PhnA-like protein</fullName>
    </recommendedName>
</protein>
<keyword evidence="3" id="KW-1185">Reference proteome</keyword>
<gene>
    <name evidence="2" type="ORF">Q9K01_01895</name>
</gene>
<sequence>MVDTHRHDHDATLVSATDTPALLSRVSWGAIFAGTVIAVGVLILLGMLGTAIGFRAIDPQQGAAFDGVGLGAGIWWIVTSIIALGIGGYVAGRLSGIPDKNAATAHGASVWGLLTIVMLWFATSTVGAAVNTATSAVAGAANAIGSVADTAARALPEDAVPQDVSQQQVESRVEDAVGSVRNEIEGVDTQDLRQDAGRTAESALDALSSASWYAFFASLLSLVAAIIAAGAGAPHRTFVTARDHVDVNRRDAT</sequence>
<feature type="transmembrane region" description="Helical" evidence="1">
    <location>
        <begin position="30"/>
        <end position="54"/>
    </location>
</feature>
<comment type="caution">
    <text evidence="2">The sequence shown here is derived from an EMBL/GenBank/DDBJ whole genome shotgun (WGS) entry which is preliminary data.</text>
</comment>
<evidence type="ECO:0000313" key="3">
    <source>
        <dbReference type="Proteomes" id="UP001235664"/>
    </source>
</evidence>
<keyword evidence="1" id="KW-0472">Membrane</keyword>
<dbReference type="EMBL" id="JAVAIL010000001">
    <property type="protein sequence ID" value="MDP4538380.1"/>
    <property type="molecule type" value="Genomic_DNA"/>
</dbReference>
<accession>A0ABT9H4Y3</accession>
<proteinExistence type="predicted"/>
<evidence type="ECO:0000313" key="2">
    <source>
        <dbReference type="EMBL" id="MDP4538380.1"/>
    </source>
</evidence>
<feature type="transmembrane region" description="Helical" evidence="1">
    <location>
        <begin position="212"/>
        <end position="233"/>
    </location>
</feature>
<evidence type="ECO:0000256" key="1">
    <source>
        <dbReference type="SAM" id="Phobius"/>
    </source>
</evidence>